<dbReference type="AlphaFoldDB" id="A0A6M8MNM7"/>
<evidence type="ECO:0000313" key="2">
    <source>
        <dbReference type="EMBL" id="QKF51822.1"/>
    </source>
</evidence>
<sequence length="239" mass="25813">MRDDEMPGFRVEMPHRGEGGYPGGCAVTNRYFSILEPGKREDQERPPGGGLFRLRRVTWKSRKSHHPQVTKGACSWFGPPSSGSLTPTKLRGPAPNGHPCPSGALAASMPLGPLRVVCVRPAPKSRLAVFEPLAYEDQKQIKSRSKADRGRIRAGLRAKDTGGLVGASLLAKALAPPPNNWCLKCSIREQAHSHKDGGAISIIVGAWTGLFPAKAGPTNRPRAPVDTLFPIKLFADVFR</sequence>
<protein>
    <submittedName>
        <fullName evidence="2">Uncharacterized protein</fullName>
    </submittedName>
</protein>
<dbReference type="EMBL" id="CP053746">
    <property type="protein sequence ID" value="QKF51822.1"/>
    <property type="molecule type" value="Genomic_DNA"/>
</dbReference>
<gene>
    <name evidence="2" type="ORF">FX982_02790</name>
</gene>
<proteinExistence type="predicted"/>
<reference evidence="3" key="1">
    <citation type="submission" date="2019-12" db="EMBL/GenBank/DDBJ databases">
        <title>Endophytic bacteria associated with Panax ginseng seedlings.</title>
        <authorList>
            <person name="Park J.M."/>
            <person name="Shin R."/>
            <person name="Jo S.H."/>
        </authorList>
    </citation>
    <scope>NUCLEOTIDE SEQUENCE [LARGE SCALE GENOMIC DNA]</scope>
    <source>
        <strain evidence="3">PgKB30</strain>
    </source>
</reference>
<evidence type="ECO:0000256" key="1">
    <source>
        <dbReference type="SAM" id="MobiDB-lite"/>
    </source>
</evidence>
<evidence type="ECO:0000313" key="3">
    <source>
        <dbReference type="Proteomes" id="UP000501989"/>
    </source>
</evidence>
<feature type="region of interest" description="Disordered" evidence="1">
    <location>
        <begin position="63"/>
        <end position="96"/>
    </location>
</feature>
<organism evidence="2 3">
    <name type="scientific">Pseudomonas graminis</name>
    <dbReference type="NCBI Taxonomy" id="158627"/>
    <lineage>
        <taxon>Bacteria</taxon>
        <taxon>Pseudomonadati</taxon>
        <taxon>Pseudomonadota</taxon>
        <taxon>Gammaproteobacteria</taxon>
        <taxon>Pseudomonadales</taxon>
        <taxon>Pseudomonadaceae</taxon>
        <taxon>Pseudomonas</taxon>
    </lineage>
</organism>
<name>A0A6M8MNM7_9PSED</name>
<accession>A0A6M8MNM7</accession>
<dbReference type="KEGG" id="pgg:FX982_02790"/>
<keyword evidence="3" id="KW-1185">Reference proteome</keyword>
<dbReference type="Proteomes" id="UP000501989">
    <property type="component" value="Chromosome"/>
</dbReference>